<feature type="binding site" evidence="9">
    <location>
        <position position="62"/>
    </location>
    <ligand>
        <name>ATP</name>
        <dbReference type="ChEBI" id="CHEBI:30616"/>
    </ligand>
</feature>
<evidence type="ECO:0000313" key="13">
    <source>
        <dbReference type="EMBL" id="QUR67389.1"/>
    </source>
</evidence>
<keyword evidence="3" id="KW-0808">Transferase</keyword>
<dbReference type="PROSITE" id="PS00108">
    <property type="entry name" value="PROTEIN_KINASE_ST"/>
    <property type="match status" value="1"/>
</dbReference>
<keyword evidence="4 9" id="KW-0547">Nucleotide-binding</keyword>
<protein>
    <recommendedName>
        <fullName evidence="1">non-specific serine/threonine protein kinase</fullName>
        <ecNumber evidence="1">2.7.11.1</ecNumber>
    </recommendedName>
</protein>
<dbReference type="Gene3D" id="1.10.510.10">
    <property type="entry name" value="Transferase(Phosphotransferase) domain 1"/>
    <property type="match status" value="1"/>
</dbReference>
<dbReference type="SMART" id="SM00220">
    <property type="entry name" value="S_TKc"/>
    <property type="match status" value="1"/>
</dbReference>
<dbReference type="FunFam" id="3.30.200.20:FF:000035">
    <property type="entry name" value="Serine/threonine protein kinase Stk1"/>
    <property type="match status" value="1"/>
</dbReference>
<dbReference type="InterPro" id="IPR017441">
    <property type="entry name" value="Protein_kinase_ATP_BS"/>
</dbReference>
<organism evidence="13 14">
    <name type="scientific">Mycobacterium spongiae</name>
    <dbReference type="NCBI Taxonomy" id="886343"/>
    <lineage>
        <taxon>Bacteria</taxon>
        <taxon>Bacillati</taxon>
        <taxon>Actinomycetota</taxon>
        <taxon>Actinomycetes</taxon>
        <taxon>Mycobacteriales</taxon>
        <taxon>Mycobacteriaceae</taxon>
        <taxon>Mycobacterium</taxon>
    </lineage>
</organism>
<keyword evidence="2" id="KW-0723">Serine/threonine-protein kinase</keyword>
<evidence type="ECO:0000256" key="7">
    <source>
        <dbReference type="ARBA" id="ARBA00047899"/>
    </source>
</evidence>
<dbReference type="PROSITE" id="PS50011">
    <property type="entry name" value="PROTEIN_KINASE_DOM"/>
    <property type="match status" value="1"/>
</dbReference>
<keyword evidence="5 13" id="KW-0418">Kinase</keyword>
<accession>A0A975JXA2</accession>
<feature type="domain" description="Protein kinase" evidence="12">
    <location>
        <begin position="28"/>
        <end position="290"/>
    </location>
</feature>
<dbReference type="InterPro" id="IPR000719">
    <property type="entry name" value="Prot_kinase_dom"/>
</dbReference>
<dbReference type="Proteomes" id="UP000682202">
    <property type="component" value="Chromosome"/>
</dbReference>
<evidence type="ECO:0000256" key="9">
    <source>
        <dbReference type="PROSITE-ProRule" id="PRU10141"/>
    </source>
</evidence>
<evidence type="ECO:0000313" key="14">
    <source>
        <dbReference type="Proteomes" id="UP000682202"/>
    </source>
</evidence>
<keyword evidence="11" id="KW-0472">Membrane</keyword>
<keyword evidence="11" id="KW-1133">Transmembrane helix</keyword>
<dbReference type="PANTHER" id="PTHR43289">
    <property type="entry name" value="MITOGEN-ACTIVATED PROTEIN KINASE KINASE KINASE 20-RELATED"/>
    <property type="match status" value="1"/>
</dbReference>
<reference evidence="13" key="1">
    <citation type="submission" date="2019-12" db="EMBL/GenBank/DDBJ databases">
        <title>Mycobacterium spongiae sp. nov.</title>
        <authorList>
            <person name="Stinear T."/>
        </authorList>
    </citation>
    <scope>NUCLEOTIDE SEQUENCE</scope>
    <source>
        <strain evidence="13">FSD4b-SM</strain>
    </source>
</reference>
<dbReference type="InterPro" id="IPR007621">
    <property type="entry name" value="TPM_dom"/>
</dbReference>
<keyword evidence="11" id="KW-0812">Transmembrane</keyword>
<evidence type="ECO:0000256" key="11">
    <source>
        <dbReference type="SAM" id="Phobius"/>
    </source>
</evidence>
<proteinExistence type="predicted"/>
<evidence type="ECO:0000259" key="12">
    <source>
        <dbReference type="PROSITE" id="PS50011"/>
    </source>
</evidence>
<evidence type="ECO:0000256" key="2">
    <source>
        <dbReference type="ARBA" id="ARBA00022527"/>
    </source>
</evidence>
<keyword evidence="6 9" id="KW-0067">ATP-binding</keyword>
<dbReference type="EC" id="2.7.11.1" evidence="1"/>
<evidence type="ECO:0000256" key="10">
    <source>
        <dbReference type="SAM" id="MobiDB-lite"/>
    </source>
</evidence>
<dbReference type="InterPro" id="IPR008271">
    <property type="entry name" value="Ser/Thr_kinase_AS"/>
</dbReference>
<comment type="catalytic activity">
    <reaction evidence="7">
        <text>L-threonyl-[protein] + ATP = O-phospho-L-threonyl-[protein] + ADP + H(+)</text>
        <dbReference type="Rhea" id="RHEA:46608"/>
        <dbReference type="Rhea" id="RHEA-COMP:11060"/>
        <dbReference type="Rhea" id="RHEA-COMP:11605"/>
        <dbReference type="ChEBI" id="CHEBI:15378"/>
        <dbReference type="ChEBI" id="CHEBI:30013"/>
        <dbReference type="ChEBI" id="CHEBI:30616"/>
        <dbReference type="ChEBI" id="CHEBI:61977"/>
        <dbReference type="ChEBI" id="CHEBI:456216"/>
        <dbReference type="EC" id="2.7.11.1"/>
    </reaction>
</comment>
<evidence type="ECO:0000256" key="4">
    <source>
        <dbReference type="ARBA" id="ARBA00022741"/>
    </source>
</evidence>
<dbReference type="Gene3D" id="3.30.200.20">
    <property type="entry name" value="Phosphorylase Kinase, domain 1"/>
    <property type="match status" value="1"/>
</dbReference>
<evidence type="ECO:0000256" key="6">
    <source>
        <dbReference type="ARBA" id="ARBA00022840"/>
    </source>
</evidence>
<dbReference type="PROSITE" id="PS00107">
    <property type="entry name" value="PROTEIN_KINASE_ATP"/>
    <property type="match status" value="1"/>
</dbReference>
<evidence type="ECO:0000256" key="1">
    <source>
        <dbReference type="ARBA" id="ARBA00012513"/>
    </source>
</evidence>
<keyword evidence="14" id="KW-1185">Reference proteome</keyword>
<dbReference type="KEGG" id="mspg:F6B93_10040"/>
<comment type="catalytic activity">
    <reaction evidence="8">
        <text>L-seryl-[protein] + ATP = O-phospho-L-seryl-[protein] + ADP + H(+)</text>
        <dbReference type="Rhea" id="RHEA:17989"/>
        <dbReference type="Rhea" id="RHEA-COMP:9863"/>
        <dbReference type="Rhea" id="RHEA-COMP:11604"/>
        <dbReference type="ChEBI" id="CHEBI:15378"/>
        <dbReference type="ChEBI" id="CHEBI:29999"/>
        <dbReference type="ChEBI" id="CHEBI:30616"/>
        <dbReference type="ChEBI" id="CHEBI:83421"/>
        <dbReference type="ChEBI" id="CHEBI:456216"/>
        <dbReference type="EC" id="2.7.11.1"/>
    </reaction>
</comment>
<dbReference type="AlphaFoldDB" id="A0A975JXA2"/>
<dbReference type="GO" id="GO:0004674">
    <property type="term" value="F:protein serine/threonine kinase activity"/>
    <property type="evidence" value="ECO:0007669"/>
    <property type="project" value="UniProtKB-KW"/>
</dbReference>
<dbReference type="SUPFAM" id="SSF56112">
    <property type="entry name" value="Protein kinase-like (PK-like)"/>
    <property type="match status" value="1"/>
</dbReference>
<dbReference type="Pfam" id="PF04536">
    <property type="entry name" value="TPM_phosphatase"/>
    <property type="match status" value="1"/>
</dbReference>
<dbReference type="InterPro" id="IPR011009">
    <property type="entry name" value="Kinase-like_dom_sf"/>
</dbReference>
<name>A0A975JXA2_9MYCO</name>
<dbReference type="GO" id="GO:0080090">
    <property type="term" value="P:regulation of primary metabolic process"/>
    <property type="evidence" value="ECO:0007669"/>
    <property type="project" value="UniProtKB-ARBA"/>
</dbReference>
<dbReference type="CDD" id="cd14014">
    <property type="entry name" value="STKc_PknB_like"/>
    <property type="match status" value="1"/>
</dbReference>
<feature type="region of interest" description="Disordered" evidence="10">
    <location>
        <begin position="358"/>
        <end position="384"/>
    </location>
</feature>
<dbReference type="PANTHER" id="PTHR43289:SF6">
    <property type="entry name" value="SERINE_THREONINE-PROTEIN KINASE NEKL-3"/>
    <property type="match status" value="1"/>
</dbReference>
<dbReference type="RefSeq" id="WP_211698962.1">
    <property type="nucleotide sequence ID" value="NZ_CP046600.1"/>
</dbReference>
<evidence type="ECO:0000256" key="5">
    <source>
        <dbReference type="ARBA" id="ARBA00022777"/>
    </source>
</evidence>
<dbReference type="Pfam" id="PF00069">
    <property type="entry name" value="Pkinase"/>
    <property type="match status" value="1"/>
</dbReference>
<evidence type="ECO:0000256" key="8">
    <source>
        <dbReference type="ARBA" id="ARBA00048679"/>
    </source>
</evidence>
<dbReference type="EMBL" id="CP046600">
    <property type="protein sequence ID" value="QUR67389.1"/>
    <property type="molecule type" value="Genomic_DNA"/>
</dbReference>
<dbReference type="GO" id="GO:0005524">
    <property type="term" value="F:ATP binding"/>
    <property type="evidence" value="ECO:0007669"/>
    <property type="project" value="UniProtKB-UniRule"/>
</dbReference>
<sequence length="511" mass="54507">MPPYDGQQEGLPDGVGQVLHEGQVFAGYTILRRLGAGGMGEVYLAQHPRLPRRDALKVLPAKLTADPEFRQRFNREADLAANLSNQHIVGIYDRGEFHGRLWISMDYVEGTDAARLLRGRYPSGMPRADVVEIVSAVADALDYAHSRGLLHRDVKPANILLGDADPRRRILLADFGIARELGEISGLTATNMLVGTTAYCAPEQLQGLDPDGRADQYGLGCTAFNLLTGSAPFQHSNPAVLISQHLSMPAPPVSAQRPDLADLDAVIAKALAKNPDERYASCTDFAAALKGQASPGSTVPEGPTAIIATPTAAVAAPQSTSEAERPRSLRPALLIAALLAVALLAVAVVLGVTLLRKDTSQPGSPPSPTAQPTSATAPPTTPALRLSGYITDESGVLGPIERAAVHRALTRLYDERGIRLWVVYVNNFGGSIPLIWAQNTMRANSFTATDAILAIATDEPDFVFRVPDALVTRQVIKVELIRRERIRPAVLSREWARAAIAAANGLGATPG</sequence>
<evidence type="ECO:0000256" key="3">
    <source>
        <dbReference type="ARBA" id="ARBA00022679"/>
    </source>
</evidence>
<dbReference type="Gene3D" id="3.10.310.50">
    <property type="match status" value="1"/>
</dbReference>
<gene>
    <name evidence="13" type="ORF">F6B93_10040</name>
</gene>
<feature type="transmembrane region" description="Helical" evidence="11">
    <location>
        <begin position="332"/>
        <end position="355"/>
    </location>
</feature>